<keyword evidence="4" id="KW-0998">Cell outer membrane</keyword>
<dbReference type="Proteomes" id="UP001632339">
    <property type="component" value="Unassembled WGS sequence"/>
</dbReference>
<evidence type="ECO:0000256" key="1">
    <source>
        <dbReference type="ARBA" id="ARBA00004442"/>
    </source>
</evidence>
<dbReference type="PROSITE" id="PS51123">
    <property type="entry name" value="OMPA_2"/>
    <property type="match status" value="1"/>
</dbReference>
<dbReference type="InterPro" id="IPR037873">
    <property type="entry name" value="BamE-like"/>
</dbReference>
<dbReference type="InterPro" id="IPR007450">
    <property type="entry name" value="BamE_dom"/>
</dbReference>
<feature type="domain" description="OmpA-like" evidence="7">
    <location>
        <begin position="146"/>
        <end position="268"/>
    </location>
</feature>
<dbReference type="PRINTS" id="PR01021">
    <property type="entry name" value="OMPADOMAIN"/>
</dbReference>
<dbReference type="InterPro" id="IPR050330">
    <property type="entry name" value="Bact_OuterMem_StrucFunc"/>
</dbReference>
<comment type="caution">
    <text evidence="8">The sequence shown here is derived from an EMBL/GenBank/DDBJ whole genome shotgun (WGS) entry which is preliminary data.</text>
</comment>
<comment type="subcellular location">
    <subcellularLocation>
        <location evidence="1">Cell outer membrane</location>
    </subcellularLocation>
</comment>
<dbReference type="InterPro" id="IPR036737">
    <property type="entry name" value="OmpA-like_sf"/>
</dbReference>
<dbReference type="Pfam" id="PF04355">
    <property type="entry name" value="BamE"/>
    <property type="match status" value="1"/>
</dbReference>
<evidence type="ECO:0000313" key="9">
    <source>
        <dbReference type="Proteomes" id="UP001632339"/>
    </source>
</evidence>
<protein>
    <submittedName>
        <fullName evidence="8">Trimeric autotransporter adhesin/peptidogylcan-associated protein TpgA</fullName>
    </submittedName>
</protein>
<evidence type="ECO:0000256" key="3">
    <source>
        <dbReference type="ARBA" id="ARBA00023136"/>
    </source>
</evidence>
<evidence type="ECO:0000313" key="8">
    <source>
        <dbReference type="EMBL" id="MFN0297938.1"/>
    </source>
</evidence>
<dbReference type="Gene3D" id="3.30.1450.10">
    <property type="match status" value="1"/>
</dbReference>
<keyword evidence="3 5" id="KW-0472">Membrane</keyword>
<dbReference type="RefSeq" id="WP_409140441.1">
    <property type="nucleotide sequence ID" value="NZ_JBJXCW010000009.1"/>
</dbReference>
<dbReference type="Gene3D" id="3.30.1330.60">
    <property type="entry name" value="OmpA-like domain"/>
    <property type="match status" value="1"/>
</dbReference>
<dbReference type="SUPFAM" id="SSF103088">
    <property type="entry name" value="OmpA-like"/>
    <property type="match status" value="1"/>
</dbReference>
<dbReference type="PANTHER" id="PTHR30329">
    <property type="entry name" value="STATOR ELEMENT OF FLAGELLAR MOTOR COMPLEX"/>
    <property type="match status" value="1"/>
</dbReference>
<keyword evidence="9" id="KW-1185">Reference proteome</keyword>
<dbReference type="EMBL" id="JBJXCW010000009">
    <property type="protein sequence ID" value="MFN0297938.1"/>
    <property type="molecule type" value="Genomic_DNA"/>
</dbReference>
<name>A0ABW9JUF4_9GAMM</name>
<evidence type="ECO:0000256" key="6">
    <source>
        <dbReference type="SAM" id="SignalP"/>
    </source>
</evidence>
<evidence type="ECO:0000259" key="7">
    <source>
        <dbReference type="PROSITE" id="PS51123"/>
    </source>
</evidence>
<sequence>MKILNKIMILSMLSGLAVSTSYAAETESLDTQAGHAEIDFPELNKSYLKQVQRYEYDQVARLDKGLNKDQIRFILGNPQFSEGLFRVKTWNYVLDVRQPNSNQYKRCQLRIDFGQENLADNLYWKGEQCQGLMAWGINNQSDLEQSTLSATSPSASVLFFFDRADKTGIKNPEYLTAIAEKIKQGNVSQTIHLTGYTDRLGSVNYNQNLSAARANTVAKILVEQGIDANQIQIEAKSETNAYQQCSGENRKIRLVECLAPNRRVNITW</sequence>
<evidence type="ECO:0000256" key="2">
    <source>
        <dbReference type="ARBA" id="ARBA00022729"/>
    </source>
</evidence>
<accession>A0ABW9JUF4</accession>
<reference evidence="8 9" key="1">
    <citation type="submission" date="2024-12" db="EMBL/GenBank/DDBJ databases">
        <title>C001-4G Acinetobacter sp. assembled genome.</title>
        <authorList>
            <person name="D'Arcy K."/>
            <person name="Kingdon A.D.H."/>
            <person name="Breen A."/>
            <person name="Mckeown C."/>
            <person name="Allman E."/>
            <person name="Sharma P."/>
            <person name="Mcleman A."/>
            <person name="Roberts A.P."/>
        </authorList>
    </citation>
    <scope>NUCLEOTIDE SEQUENCE [LARGE SCALE GENOMIC DNA]</scope>
    <source>
        <strain evidence="8 9">C1-4G</strain>
    </source>
</reference>
<keyword evidence="2 6" id="KW-0732">Signal</keyword>
<dbReference type="PANTHER" id="PTHR30329:SF21">
    <property type="entry name" value="LIPOPROTEIN YIAD-RELATED"/>
    <property type="match status" value="1"/>
</dbReference>
<evidence type="ECO:0000256" key="5">
    <source>
        <dbReference type="PROSITE-ProRule" id="PRU00473"/>
    </source>
</evidence>
<dbReference type="NCBIfam" id="NF047726">
    <property type="entry name" value="AutTranAdhPGAsTpgA"/>
    <property type="match status" value="1"/>
</dbReference>
<evidence type="ECO:0000256" key="4">
    <source>
        <dbReference type="ARBA" id="ARBA00023237"/>
    </source>
</evidence>
<dbReference type="InterPro" id="IPR006665">
    <property type="entry name" value="OmpA-like"/>
</dbReference>
<gene>
    <name evidence="8" type="primary">tpgA</name>
    <name evidence="8" type="ORF">ACKVE0_10445</name>
</gene>
<dbReference type="InterPro" id="IPR006664">
    <property type="entry name" value="OMP_bac"/>
</dbReference>
<feature type="signal peptide" evidence="6">
    <location>
        <begin position="1"/>
        <end position="23"/>
    </location>
</feature>
<feature type="chain" id="PRO_5045302360" evidence="6">
    <location>
        <begin position="24"/>
        <end position="268"/>
    </location>
</feature>
<proteinExistence type="predicted"/>
<organism evidence="8 9">
    <name type="scientific">Acinetobacter albensis</name>
    <dbReference type="NCBI Taxonomy" id="1673609"/>
    <lineage>
        <taxon>Bacteria</taxon>
        <taxon>Pseudomonadati</taxon>
        <taxon>Pseudomonadota</taxon>
        <taxon>Gammaproteobacteria</taxon>
        <taxon>Moraxellales</taxon>
        <taxon>Moraxellaceae</taxon>
        <taxon>Acinetobacter</taxon>
    </lineage>
</organism>
<dbReference type="CDD" id="cd07185">
    <property type="entry name" value="OmpA_C-like"/>
    <property type="match status" value="1"/>
</dbReference>
<dbReference type="Pfam" id="PF00691">
    <property type="entry name" value="OmpA"/>
    <property type="match status" value="1"/>
</dbReference>